<evidence type="ECO:0000313" key="1">
    <source>
        <dbReference type="EMBL" id="GJS67682.1"/>
    </source>
</evidence>
<reference evidence="1" key="2">
    <citation type="submission" date="2022-01" db="EMBL/GenBank/DDBJ databases">
        <authorList>
            <person name="Yamashiro T."/>
            <person name="Shiraishi A."/>
            <person name="Satake H."/>
            <person name="Nakayama K."/>
        </authorList>
    </citation>
    <scope>NUCLEOTIDE SEQUENCE</scope>
</reference>
<evidence type="ECO:0000313" key="2">
    <source>
        <dbReference type="Proteomes" id="UP001151760"/>
    </source>
</evidence>
<reference evidence="1" key="1">
    <citation type="journal article" date="2022" name="Int. J. Mol. Sci.">
        <title>Draft Genome of Tanacetum Coccineum: Genomic Comparison of Closely Related Tanacetum-Family Plants.</title>
        <authorList>
            <person name="Yamashiro T."/>
            <person name="Shiraishi A."/>
            <person name="Nakayama K."/>
            <person name="Satake H."/>
        </authorList>
    </citation>
    <scope>NUCLEOTIDE SEQUENCE</scope>
</reference>
<gene>
    <name evidence="1" type="ORF">Tco_0682247</name>
</gene>
<protein>
    <submittedName>
        <fullName evidence="1">Uncharacterized protein</fullName>
    </submittedName>
</protein>
<proteinExistence type="predicted"/>
<organism evidence="1 2">
    <name type="scientific">Tanacetum coccineum</name>
    <dbReference type="NCBI Taxonomy" id="301880"/>
    <lineage>
        <taxon>Eukaryota</taxon>
        <taxon>Viridiplantae</taxon>
        <taxon>Streptophyta</taxon>
        <taxon>Embryophyta</taxon>
        <taxon>Tracheophyta</taxon>
        <taxon>Spermatophyta</taxon>
        <taxon>Magnoliopsida</taxon>
        <taxon>eudicotyledons</taxon>
        <taxon>Gunneridae</taxon>
        <taxon>Pentapetalae</taxon>
        <taxon>asterids</taxon>
        <taxon>campanulids</taxon>
        <taxon>Asterales</taxon>
        <taxon>Asteraceae</taxon>
        <taxon>Asteroideae</taxon>
        <taxon>Anthemideae</taxon>
        <taxon>Anthemidinae</taxon>
        <taxon>Tanacetum</taxon>
    </lineage>
</organism>
<name>A0ABQ4XQM2_9ASTR</name>
<dbReference type="Proteomes" id="UP001151760">
    <property type="component" value="Unassembled WGS sequence"/>
</dbReference>
<keyword evidence="2" id="KW-1185">Reference proteome</keyword>
<dbReference type="EMBL" id="BQNB010009736">
    <property type="protein sequence ID" value="GJS67682.1"/>
    <property type="molecule type" value="Genomic_DNA"/>
</dbReference>
<comment type="caution">
    <text evidence="1">The sequence shown here is derived from an EMBL/GenBank/DDBJ whole genome shotgun (WGS) entry which is preliminary data.</text>
</comment>
<accession>A0ABQ4XQM2</accession>
<sequence length="193" mass="20689">MVVKVRAILGGYEERPGELGCMGVLSGIVHDGGDGWKVVEVVLGVVVAAAEVSQQGSDVAILATMECVILACKLLWEVRRFGNEQMMKGASFTQGTISSISIGGSISFEGFLSSILLSVVERMHSTRTGHHWLRIVGNLHGCSLCFLSGWYTISIELLDGAKVMAGGVMYHDSYDEDGDSDANDGDDDEREIS</sequence>